<dbReference type="RefSeq" id="WP_141601314.1">
    <property type="nucleotide sequence ID" value="NZ_JARMSC010000020.1"/>
</dbReference>
<name>A0A540V4S8_9BACL</name>
<dbReference type="InterPro" id="IPR002491">
    <property type="entry name" value="ABC_transptr_periplasmic_BD"/>
</dbReference>
<organism evidence="5 6">
    <name type="scientific">Ureibacillus terrenus</name>
    <dbReference type="NCBI Taxonomy" id="118246"/>
    <lineage>
        <taxon>Bacteria</taxon>
        <taxon>Bacillati</taxon>
        <taxon>Bacillota</taxon>
        <taxon>Bacilli</taxon>
        <taxon>Bacillales</taxon>
        <taxon>Caryophanaceae</taxon>
        <taxon>Ureibacillus</taxon>
    </lineage>
</organism>
<evidence type="ECO:0000313" key="6">
    <source>
        <dbReference type="Proteomes" id="UP000315753"/>
    </source>
</evidence>
<keyword evidence="6" id="KW-1185">Reference proteome</keyword>
<dbReference type="Pfam" id="PF01497">
    <property type="entry name" value="Peripla_BP_2"/>
    <property type="match status" value="1"/>
</dbReference>
<dbReference type="GO" id="GO:0071281">
    <property type="term" value="P:cellular response to iron ion"/>
    <property type="evidence" value="ECO:0007669"/>
    <property type="project" value="TreeGrafter"/>
</dbReference>
<proteinExistence type="inferred from homology"/>
<gene>
    <name evidence="5" type="ORF">FKZ59_03275</name>
</gene>
<evidence type="ECO:0000256" key="3">
    <source>
        <dbReference type="SAM" id="SignalP"/>
    </source>
</evidence>
<dbReference type="Proteomes" id="UP000315753">
    <property type="component" value="Unassembled WGS sequence"/>
</dbReference>
<dbReference type="PANTHER" id="PTHR30535:SF34">
    <property type="entry name" value="MOLYBDATE-BINDING PROTEIN MOLA"/>
    <property type="match status" value="1"/>
</dbReference>
<evidence type="ECO:0000256" key="1">
    <source>
        <dbReference type="ARBA" id="ARBA00008814"/>
    </source>
</evidence>
<evidence type="ECO:0000259" key="4">
    <source>
        <dbReference type="PROSITE" id="PS50983"/>
    </source>
</evidence>
<evidence type="ECO:0000256" key="2">
    <source>
        <dbReference type="ARBA" id="ARBA00022729"/>
    </source>
</evidence>
<feature type="domain" description="Fe/B12 periplasmic-binding" evidence="4">
    <location>
        <begin position="57"/>
        <end position="308"/>
    </location>
</feature>
<keyword evidence="2 3" id="KW-0732">Signal</keyword>
<dbReference type="InterPro" id="IPR054828">
    <property type="entry name" value="Vit_B12_bind_prot"/>
</dbReference>
<dbReference type="PROSITE" id="PS51257">
    <property type="entry name" value="PROKAR_LIPOPROTEIN"/>
    <property type="match status" value="1"/>
</dbReference>
<dbReference type="PROSITE" id="PS50983">
    <property type="entry name" value="FE_B12_PBP"/>
    <property type="match status" value="1"/>
</dbReference>
<evidence type="ECO:0000313" key="5">
    <source>
        <dbReference type="EMBL" id="TQE91755.1"/>
    </source>
</evidence>
<dbReference type="EMBL" id="VIGD01000003">
    <property type="protein sequence ID" value="TQE91755.1"/>
    <property type="molecule type" value="Genomic_DNA"/>
</dbReference>
<sequence length="312" mass="34620">MKRIWFLAVFLLIAVLAGCGGKEDAATKDAEDKKSGQSYTVVDGRGVEIEFEKAPEKVISLQPSNTEILFALGVGDKVIGVTEYDNWPEKVKDIEKVGSPTSFNVERIVELNPDVIFAYTMGGEEQVKQLEEAGLKVFVIQSPSSVEDVYKDINQIAQAMGVEDKGKELVENIKGQLAALKEKTDKIIQKKRVYFEIAPAPDIWTMGSGTFQQELIETAGVENIYADQKGWFSVTEEDIINRNPEVIITTVNYVDNPAGEIKSRQGWESIKAIKDGAVYELQADLLDRPGPRIAEAAELLAKTIYPEIFEKQ</sequence>
<feature type="chain" id="PRO_5038730216" evidence="3">
    <location>
        <begin position="18"/>
        <end position="312"/>
    </location>
</feature>
<comment type="similarity">
    <text evidence="1">Belongs to the bacterial solute-binding protein 8 family.</text>
</comment>
<dbReference type="SUPFAM" id="SSF53807">
    <property type="entry name" value="Helical backbone' metal receptor"/>
    <property type="match status" value="1"/>
</dbReference>
<feature type="signal peptide" evidence="3">
    <location>
        <begin position="1"/>
        <end position="17"/>
    </location>
</feature>
<reference evidence="5 6" key="1">
    <citation type="submission" date="2019-06" db="EMBL/GenBank/DDBJ databases">
        <title>Genome sequence of Ureibacillus terrenus.</title>
        <authorList>
            <person name="Maclea K.S."/>
            <person name="Simoes M."/>
        </authorList>
    </citation>
    <scope>NUCLEOTIDE SEQUENCE [LARGE SCALE GENOMIC DNA]</scope>
    <source>
        <strain evidence="5 6">ATCC BAA-384</strain>
    </source>
</reference>
<accession>A0A540V4S8</accession>
<dbReference type="CDD" id="cd01143">
    <property type="entry name" value="YvrC"/>
    <property type="match status" value="1"/>
</dbReference>
<dbReference type="NCBIfam" id="NF038402">
    <property type="entry name" value="TroA_like"/>
    <property type="match status" value="1"/>
</dbReference>
<dbReference type="AlphaFoldDB" id="A0A540V4S8"/>
<dbReference type="PANTHER" id="PTHR30535">
    <property type="entry name" value="VITAMIN B12-BINDING PROTEIN"/>
    <property type="match status" value="1"/>
</dbReference>
<dbReference type="Gene3D" id="3.40.50.1980">
    <property type="entry name" value="Nitrogenase molybdenum iron protein domain"/>
    <property type="match status" value="2"/>
</dbReference>
<dbReference type="OrthoDB" id="9816357at2"/>
<dbReference type="InterPro" id="IPR050902">
    <property type="entry name" value="ABC_Transporter_SBP"/>
</dbReference>
<protein>
    <submittedName>
        <fullName evidence="5">ABC transporter substrate-binding protein</fullName>
    </submittedName>
</protein>
<comment type="caution">
    <text evidence="5">The sequence shown here is derived from an EMBL/GenBank/DDBJ whole genome shotgun (WGS) entry which is preliminary data.</text>
</comment>